<proteinExistence type="predicted"/>
<organism evidence="1 2">
    <name type="scientific">Pseudomonas silesiensis</name>
    <dbReference type="NCBI Taxonomy" id="1853130"/>
    <lineage>
        <taxon>Bacteria</taxon>
        <taxon>Pseudomonadati</taxon>
        <taxon>Pseudomonadota</taxon>
        <taxon>Gammaproteobacteria</taxon>
        <taxon>Pseudomonadales</taxon>
        <taxon>Pseudomonadaceae</taxon>
        <taxon>Pseudomonas</taxon>
    </lineage>
</organism>
<dbReference type="Proteomes" id="UP000078354">
    <property type="component" value="Chromosome"/>
</dbReference>
<keyword evidence="2" id="KW-1185">Reference proteome</keyword>
<evidence type="ECO:0000313" key="1">
    <source>
        <dbReference type="EMBL" id="ANJ56752.1"/>
    </source>
</evidence>
<evidence type="ECO:0000313" key="2">
    <source>
        <dbReference type="Proteomes" id="UP000078354"/>
    </source>
</evidence>
<dbReference type="AlphaFoldDB" id="A0A191YV31"/>
<name>A0A191YV31_9PSED</name>
<dbReference type="KEGG" id="psil:PMA3_16995"/>
<accession>A0A191YV31</accession>
<protein>
    <submittedName>
        <fullName evidence="1">Uncharacterized protein</fullName>
    </submittedName>
</protein>
<gene>
    <name evidence="1" type="ORF">PMA3_16995</name>
</gene>
<reference evidence="1 2" key="1">
    <citation type="journal article" date="2018" name="Syst. Appl. Microbiol.">
        <title>Pseudomonas silesiensis sp. nov. strain A3T isolated from a biological pesticide sewage treatment plant and analysis of the complete genome sequence.</title>
        <authorList>
            <person name="Kaminski M.A."/>
            <person name="Furmanczyk E.M."/>
            <person name="Sobczak A."/>
            <person name="Dziembowski A."/>
            <person name="Lipinski L."/>
        </authorList>
    </citation>
    <scope>NUCLEOTIDE SEQUENCE [LARGE SCALE GENOMIC DNA]</scope>
    <source>
        <strain evidence="1 2">A3</strain>
    </source>
</reference>
<dbReference type="EMBL" id="CP014870">
    <property type="protein sequence ID" value="ANJ56752.1"/>
    <property type="molecule type" value="Genomic_DNA"/>
</dbReference>
<dbReference type="STRING" id="1853130.PMA3_16995"/>
<sequence>MMSPSRTDAEPQPTLRPAAQVMDLDRLGSHFQSRLSFVRSSMRRMMNEQWRIQRTCFDLDAEGFGTAIYRIDTASAHYHCVIFSNDLPPEKRSDRVIADQWDVSFVLLAGDVDEQQLADLRRNVPLQEAGRFDARVLVLSRANRSLRNFERFLGALAEGCQPDPRQLAEVGYLYRTTAVYGNGKFGIADFSCLQGNADFTQPFSAQMFTVYLLRHFSIEQIEHMARARNPQRAVGLDIALQRYLGVGNSTGLGMAPFLINHPQLVNQWLWARETALARVLAHPADLPRVQRFQALLQRACQHLAQTRTDDPRQSTIDRQTLAELGQLAEWFDGQPVSTDLWPRVQAWAERHGGNGCQELLVSLLLELYPEQVDPLAEQMSVKEGFRLNAEMPLDELCDLIESRYRWALDYDLSAAEANHFFWYRSAEKEEPRLGERAMVPGAEKEMQLGIAHNIQRCHRALLVYREQHPQQLTAHFLLAQPQFKGTVCRLQGMDRCAYGEIRANLMDRGMLPIHLLRCKLAFFGAGKFDPKSSRWVRITLFQGAPLVSEIGQPFDDDWNFAVMPPLATAAGEL</sequence>